<evidence type="ECO:0000313" key="2">
    <source>
        <dbReference type="Proteomes" id="UP000241222"/>
    </source>
</evidence>
<proteinExistence type="predicted"/>
<sequence length="93" mass="10971">MAERLNLAIYQFDNWNVSPADKQLLIIKMKRAWSQKKRRDKLEGRKAYSILMSTDVKSKLDEMAYEQGCHRNTLLEKIINDSYNTFKGIGSKW</sequence>
<accession>A0A2T3IZI6</accession>
<dbReference type="OrthoDB" id="6713157at2"/>
<dbReference type="Proteomes" id="UP000241222">
    <property type="component" value="Unassembled WGS sequence"/>
</dbReference>
<reference evidence="1 2" key="1">
    <citation type="submission" date="2018-03" db="EMBL/GenBank/DDBJ databases">
        <title>Whole genome sequencing of Histamine producing bacteria.</title>
        <authorList>
            <person name="Butler K."/>
        </authorList>
    </citation>
    <scope>NUCLEOTIDE SEQUENCE [LARGE SCALE GENOMIC DNA]</scope>
    <source>
        <strain evidence="1 2">JCM 13586</strain>
    </source>
</reference>
<comment type="caution">
    <text evidence="1">The sequence shown here is derived from an EMBL/GenBank/DDBJ whole genome shotgun (WGS) entry which is preliminary data.</text>
</comment>
<name>A0A2T3IZI6_9GAMM</name>
<organism evidence="1 2">
    <name type="scientific">Photobacterium lutimaris</name>
    <dbReference type="NCBI Taxonomy" id="388278"/>
    <lineage>
        <taxon>Bacteria</taxon>
        <taxon>Pseudomonadati</taxon>
        <taxon>Pseudomonadota</taxon>
        <taxon>Gammaproteobacteria</taxon>
        <taxon>Vibrionales</taxon>
        <taxon>Vibrionaceae</taxon>
        <taxon>Photobacterium</taxon>
    </lineage>
</organism>
<gene>
    <name evidence="1" type="ORF">C9I99_12000</name>
</gene>
<evidence type="ECO:0000313" key="1">
    <source>
        <dbReference type="EMBL" id="PSU34071.1"/>
    </source>
</evidence>
<dbReference type="EMBL" id="PYMH01000004">
    <property type="protein sequence ID" value="PSU34071.1"/>
    <property type="molecule type" value="Genomic_DNA"/>
</dbReference>
<dbReference type="RefSeq" id="WP_107349118.1">
    <property type="nucleotide sequence ID" value="NZ_PYMH01000004.1"/>
</dbReference>
<keyword evidence="2" id="KW-1185">Reference proteome</keyword>
<dbReference type="AlphaFoldDB" id="A0A2T3IZI6"/>
<protein>
    <submittedName>
        <fullName evidence="1">Uncharacterized protein</fullName>
    </submittedName>
</protein>